<evidence type="ECO:0000256" key="1">
    <source>
        <dbReference type="SAM" id="Phobius"/>
    </source>
</evidence>
<feature type="transmembrane region" description="Helical" evidence="1">
    <location>
        <begin position="90"/>
        <end position="111"/>
    </location>
</feature>
<name>A0A9D5P302_XYLRU</name>
<keyword evidence="1" id="KW-1133">Transmembrane helix</keyword>
<dbReference type="Pfam" id="PF11188">
    <property type="entry name" value="DUF2975"/>
    <property type="match status" value="1"/>
</dbReference>
<evidence type="ECO:0000313" key="2">
    <source>
        <dbReference type="EMBL" id="MBE6272220.1"/>
    </source>
</evidence>
<reference evidence="2" key="1">
    <citation type="submission" date="2019-04" db="EMBL/GenBank/DDBJ databases">
        <title>Evolution of Biomass-Degrading Anaerobic Consortia Revealed by Metagenomics.</title>
        <authorList>
            <person name="Peng X."/>
        </authorList>
    </citation>
    <scope>NUCLEOTIDE SEQUENCE</scope>
    <source>
        <strain evidence="2">SIG140</strain>
    </source>
</reference>
<gene>
    <name evidence="2" type="ORF">E7101_14960</name>
</gene>
<feature type="transmembrane region" description="Helical" evidence="1">
    <location>
        <begin position="123"/>
        <end position="144"/>
    </location>
</feature>
<evidence type="ECO:0000313" key="3">
    <source>
        <dbReference type="Proteomes" id="UP000806522"/>
    </source>
</evidence>
<organism evidence="2 3">
    <name type="scientific">Xylanibacter ruminicola</name>
    <name type="common">Prevotella ruminicola</name>
    <dbReference type="NCBI Taxonomy" id="839"/>
    <lineage>
        <taxon>Bacteria</taxon>
        <taxon>Pseudomonadati</taxon>
        <taxon>Bacteroidota</taxon>
        <taxon>Bacteroidia</taxon>
        <taxon>Bacteroidales</taxon>
        <taxon>Prevotellaceae</taxon>
        <taxon>Xylanibacter</taxon>
    </lineage>
</organism>
<proteinExistence type="predicted"/>
<dbReference type="AlphaFoldDB" id="A0A9D5P302"/>
<dbReference type="Proteomes" id="UP000806522">
    <property type="component" value="Unassembled WGS sequence"/>
</dbReference>
<keyword evidence="1" id="KW-0812">Transmembrane</keyword>
<dbReference type="EMBL" id="SUYC01000029">
    <property type="protein sequence ID" value="MBE6272220.1"/>
    <property type="molecule type" value="Genomic_DNA"/>
</dbReference>
<feature type="transmembrane region" description="Helical" evidence="1">
    <location>
        <begin position="51"/>
        <end position="78"/>
    </location>
</feature>
<comment type="caution">
    <text evidence="2">The sequence shown here is derived from an EMBL/GenBank/DDBJ whole genome shotgun (WGS) entry which is preliminary data.</text>
</comment>
<dbReference type="InterPro" id="IPR021354">
    <property type="entry name" value="DUF2975"/>
</dbReference>
<sequence length="154" mass="16983">MKKKLNILCVLLLVLMIAGIVMTLVGASDDFHKGWTEGQDGSEPSTLLGTFGILIVFLCFIVYLYTFACFVRFILNINHGEVFSWANVDLLRTVGWCIVVPTVIIFAIMSPDFDNLWGAGADAIGFITEGVFILIMAEAFAIGLKLKEEQDLTI</sequence>
<keyword evidence="1" id="KW-0472">Membrane</keyword>
<protein>
    <submittedName>
        <fullName evidence="2">DUF2975 domain-containing protein</fullName>
    </submittedName>
</protein>
<accession>A0A9D5P302</accession>